<dbReference type="InterPro" id="IPR003107">
    <property type="entry name" value="HAT"/>
</dbReference>
<dbReference type="SUPFAM" id="SSF50249">
    <property type="entry name" value="Nucleic acid-binding proteins"/>
    <property type="match status" value="1"/>
</dbReference>
<evidence type="ECO:0000256" key="2">
    <source>
        <dbReference type="ARBA" id="ARBA00022552"/>
    </source>
</evidence>
<evidence type="ECO:0000256" key="3">
    <source>
        <dbReference type="SAM" id="MobiDB-lite"/>
    </source>
</evidence>
<organism evidence="5 6">
    <name type="scientific">Cardiosporidium cionae</name>
    <dbReference type="NCBI Taxonomy" id="476202"/>
    <lineage>
        <taxon>Eukaryota</taxon>
        <taxon>Sar</taxon>
        <taxon>Alveolata</taxon>
        <taxon>Apicomplexa</taxon>
        <taxon>Aconoidasida</taxon>
        <taxon>Nephromycida</taxon>
        <taxon>Cardiosporidium</taxon>
    </lineage>
</organism>
<dbReference type="InterPro" id="IPR003029">
    <property type="entry name" value="S1_domain"/>
</dbReference>
<dbReference type="InterPro" id="IPR012340">
    <property type="entry name" value="NA-bd_OB-fold"/>
</dbReference>
<feature type="region of interest" description="Disordered" evidence="3">
    <location>
        <begin position="379"/>
        <end position="412"/>
    </location>
</feature>
<gene>
    <name evidence="5" type="ORF">IE077_003787</name>
</gene>
<dbReference type="SMART" id="SM00386">
    <property type="entry name" value="HAT"/>
    <property type="match status" value="3"/>
</dbReference>
<dbReference type="InterPro" id="IPR045209">
    <property type="entry name" value="Rrp5"/>
</dbReference>
<dbReference type="Gene3D" id="1.25.40.10">
    <property type="entry name" value="Tetratricopeptide repeat domain"/>
    <property type="match status" value="1"/>
</dbReference>
<sequence length="776" mass="88790">MLWRGRHGERDKRGKTVYPNWSCACEAWVYYQYPVGKLYKGRIVEILKGETGLLVALNNQPKVTARIHITEVMDEFKDFPLTELSLSVGKRVQLKLIDILPQATRSLPHIYFEGSLRKSHILQDAHTTTLSPEFQALIQRPLTFESFQVGMCYPGYVSSSGTKGIFISLSYRWTIRVKLREISPSSPIDGKEAALLYPPGRAIRFVLLTAIREGPPQELEGSLKRVVDERCVHLQEGHYRLQHLSFSCLLPGERFHASILRCIPKVGMFVRLVHTDQSPTALSAASEATVAQLALLETVDILIRPSHIAASLYDSTTEMFSKVLKTGREVCIRILHSDETQQKIWGAFEGLASPSITAETSVSSSSFETLHAFEEWKSSSFLDDPTPSTPTTVDASLEASSPSLSSEIEGDMLDPPMERAQETLVEDSSLSEWGWMDLKRKRRSSDASLSHTSKAELNPKEEVEETQATSIKLSKRQKIAENRRAEAQLDHQEEMNLKKEWETHPQCAEDFERLILTKRNASAVWIGDKLLMKNEIRVKGLLFSTQFFFIGYMAYHLQLQELAKARIIAERAIEAISFREEAEKYNIWVAYLNMECTYGTNLASVFSRAIQYNDAKKMYLQMVSIYERNEALPKAKTLLEEACKKFPESKKVWLRHLEFVFRSSSNSEESQKVLLQALFRLPKRKHISLASACARWEYKYGSLERGQTYFNKLLAEHPKRTDLWFQFLDAHIAAYTSPRETSALTIEAIREVFERVTSLKFKPRVMKLFFTRYSFI</sequence>
<dbReference type="PANTHER" id="PTHR23270">
    <property type="entry name" value="PROGRAMMED CELL DEATH PROTEIN 11 PRE-RRNA PROCESSING PROTEIN RRP5"/>
    <property type="match status" value="1"/>
</dbReference>
<comment type="subcellular location">
    <subcellularLocation>
        <location evidence="1">Nucleus</location>
        <location evidence="1">Nucleolus</location>
    </subcellularLocation>
</comment>
<dbReference type="InterPro" id="IPR011990">
    <property type="entry name" value="TPR-like_helical_dom_sf"/>
</dbReference>
<dbReference type="PROSITE" id="PS50126">
    <property type="entry name" value="S1"/>
    <property type="match status" value="1"/>
</dbReference>
<evidence type="ECO:0000259" key="4">
    <source>
        <dbReference type="PROSITE" id="PS50126"/>
    </source>
</evidence>
<feature type="compositionally biased region" description="Low complexity" evidence="3">
    <location>
        <begin position="379"/>
        <end position="407"/>
    </location>
</feature>
<dbReference type="SUPFAM" id="SSF48452">
    <property type="entry name" value="TPR-like"/>
    <property type="match status" value="1"/>
</dbReference>
<dbReference type="SMART" id="SM00316">
    <property type="entry name" value="S1"/>
    <property type="match status" value="2"/>
</dbReference>
<name>A0ABQ7J7G4_9APIC</name>
<protein>
    <submittedName>
        <fullName evidence="5">Pre-rRna processing protein</fullName>
    </submittedName>
</protein>
<dbReference type="PANTHER" id="PTHR23270:SF10">
    <property type="entry name" value="PROTEIN RRP5 HOMOLOG"/>
    <property type="match status" value="1"/>
</dbReference>
<evidence type="ECO:0000313" key="5">
    <source>
        <dbReference type="EMBL" id="KAF8819932.1"/>
    </source>
</evidence>
<feature type="region of interest" description="Disordered" evidence="3">
    <location>
        <begin position="444"/>
        <end position="477"/>
    </location>
</feature>
<keyword evidence="6" id="KW-1185">Reference proteome</keyword>
<dbReference type="Proteomes" id="UP000823046">
    <property type="component" value="Unassembled WGS sequence"/>
</dbReference>
<evidence type="ECO:0000313" key="6">
    <source>
        <dbReference type="Proteomes" id="UP000823046"/>
    </source>
</evidence>
<accession>A0ABQ7J7G4</accession>
<evidence type="ECO:0000256" key="1">
    <source>
        <dbReference type="ARBA" id="ARBA00004604"/>
    </source>
</evidence>
<reference evidence="5 6" key="1">
    <citation type="journal article" date="2020" name="bioRxiv">
        <title>Metabolic contributions of an alphaproteobacterial endosymbiont in the apicomplexan Cardiosporidium cionae.</title>
        <authorList>
            <person name="Hunter E.S."/>
            <person name="Paight C.J."/>
            <person name="Lane C.E."/>
        </authorList>
    </citation>
    <scope>NUCLEOTIDE SEQUENCE [LARGE SCALE GENOMIC DNA]</scope>
    <source>
        <strain evidence="5">ESH_2018</strain>
    </source>
</reference>
<dbReference type="Gene3D" id="2.40.50.140">
    <property type="entry name" value="Nucleic acid-binding proteins"/>
    <property type="match status" value="1"/>
</dbReference>
<comment type="caution">
    <text evidence="5">The sequence shown here is derived from an EMBL/GenBank/DDBJ whole genome shotgun (WGS) entry which is preliminary data.</text>
</comment>
<feature type="domain" description="S1 motif" evidence="4">
    <location>
        <begin position="36"/>
        <end position="117"/>
    </location>
</feature>
<proteinExistence type="predicted"/>
<dbReference type="EMBL" id="JADAQX010000544">
    <property type="protein sequence ID" value="KAF8819932.1"/>
    <property type="molecule type" value="Genomic_DNA"/>
</dbReference>
<keyword evidence="2" id="KW-0698">rRNA processing</keyword>